<name>F6GVG1_VITVI</name>
<evidence type="ECO:0000313" key="2">
    <source>
        <dbReference type="Proteomes" id="UP000009183"/>
    </source>
</evidence>
<gene>
    <name evidence="1" type="ordered locus">VIT_15s0021g00490</name>
</gene>
<dbReference type="AlphaFoldDB" id="F6GVG1"/>
<dbReference type="EMBL" id="FN594952">
    <property type="protein sequence ID" value="CCB43944.1"/>
    <property type="molecule type" value="Genomic_DNA"/>
</dbReference>
<accession>F6GVG1</accession>
<sequence>MARISCTRHILCIPHLLED</sequence>
<organism evidence="1 2">
    <name type="scientific">Vitis vinifera</name>
    <name type="common">Grape</name>
    <dbReference type="NCBI Taxonomy" id="29760"/>
    <lineage>
        <taxon>Eukaryota</taxon>
        <taxon>Viridiplantae</taxon>
        <taxon>Streptophyta</taxon>
        <taxon>Embryophyta</taxon>
        <taxon>Tracheophyta</taxon>
        <taxon>Spermatophyta</taxon>
        <taxon>Magnoliopsida</taxon>
        <taxon>eudicotyledons</taxon>
        <taxon>Gunneridae</taxon>
        <taxon>Pentapetalae</taxon>
        <taxon>rosids</taxon>
        <taxon>Vitales</taxon>
        <taxon>Vitaceae</taxon>
        <taxon>Viteae</taxon>
        <taxon>Vitis</taxon>
    </lineage>
</organism>
<dbReference type="Proteomes" id="UP000009183">
    <property type="component" value="Chromosome 15"/>
</dbReference>
<dbReference type="InParanoid" id="F6GVG1"/>
<proteinExistence type="predicted"/>
<protein>
    <submittedName>
        <fullName evidence="1">Uncharacterized protein</fullName>
    </submittedName>
</protein>
<evidence type="ECO:0000313" key="1">
    <source>
        <dbReference type="EMBL" id="CCB43944.1"/>
    </source>
</evidence>
<dbReference type="HOGENOM" id="CLU_3430164_0_0_1"/>
<reference evidence="2" key="1">
    <citation type="journal article" date="2007" name="Nature">
        <title>The grapevine genome sequence suggests ancestral hexaploidization in major angiosperm phyla.</title>
        <authorList>
            <consortium name="The French-Italian Public Consortium for Grapevine Genome Characterization."/>
            <person name="Jaillon O."/>
            <person name="Aury J.-M."/>
            <person name="Noel B."/>
            <person name="Policriti A."/>
            <person name="Clepet C."/>
            <person name="Casagrande A."/>
            <person name="Choisne N."/>
            <person name="Aubourg S."/>
            <person name="Vitulo N."/>
            <person name="Jubin C."/>
            <person name="Vezzi A."/>
            <person name="Legeai F."/>
            <person name="Hugueney P."/>
            <person name="Dasilva C."/>
            <person name="Horner D."/>
            <person name="Mica E."/>
            <person name="Jublot D."/>
            <person name="Poulain J."/>
            <person name="Bruyere C."/>
            <person name="Billault A."/>
            <person name="Segurens B."/>
            <person name="Gouyvenoux M."/>
            <person name="Ugarte E."/>
            <person name="Cattonaro F."/>
            <person name="Anthouard V."/>
            <person name="Vico V."/>
            <person name="Del Fabbro C."/>
            <person name="Alaux M."/>
            <person name="Di Gaspero G."/>
            <person name="Dumas V."/>
            <person name="Felice N."/>
            <person name="Paillard S."/>
            <person name="Juman I."/>
            <person name="Moroldo M."/>
            <person name="Scalabrin S."/>
            <person name="Canaguier A."/>
            <person name="Le Clainche I."/>
            <person name="Malacrida G."/>
            <person name="Durand E."/>
            <person name="Pesole G."/>
            <person name="Laucou V."/>
            <person name="Chatelet P."/>
            <person name="Merdinoglu D."/>
            <person name="Delledonne M."/>
            <person name="Pezzotti M."/>
            <person name="Lecharny A."/>
            <person name="Scarpelli C."/>
            <person name="Artiguenave F."/>
            <person name="Pe M.E."/>
            <person name="Valle G."/>
            <person name="Morgante M."/>
            <person name="Caboche M."/>
            <person name="Adam-Blondon A.-F."/>
            <person name="Weissenbach J."/>
            <person name="Quetier F."/>
            <person name="Wincker P."/>
        </authorList>
    </citation>
    <scope>NUCLEOTIDE SEQUENCE [LARGE SCALE GENOMIC DNA]</scope>
    <source>
        <strain evidence="2">cv. Pinot noir / PN40024</strain>
    </source>
</reference>
<keyword evidence="2" id="KW-1185">Reference proteome</keyword>